<feature type="compositionally biased region" description="Low complexity" evidence="1">
    <location>
        <begin position="207"/>
        <end position="218"/>
    </location>
</feature>
<accession>A0A8H6M573</accession>
<dbReference type="OrthoDB" id="10680949at2759"/>
<feature type="compositionally biased region" description="Polar residues" evidence="1">
    <location>
        <begin position="342"/>
        <end position="352"/>
    </location>
</feature>
<feature type="compositionally biased region" description="Polar residues" evidence="1">
    <location>
        <begin position="31"/>
        <end position="46"/>
    </location>
</feature>
<feature type="region of interest" description="Disordered" evidence="1">
    <location>
        <begin position="147"/>
        <end position="243"/>
    </location>
</feature>
<feature type="compositionally biased region" description="Polar residues" evidence="1">
    <location>
        <begin position="152"/>
        <end position="171"/>
    </location>
</feature>
<feature type="compositionally biased region" description="Polar residues" evidence="1">
    <location>
        <begin position="78"/>
        <end position="94"/>
    </location>
</feature>
<gene>
    <name evidence="2" type="ORF">DFP72DRAFT_849747</name>
</gene>
<keyword evidence="3" id="KW-1185">Reference proteome</keyword>
<feature type="region of interest" description="Disordered" evidence="1">
    <location>
        <begin position="1"/>
        <end position="94"/>
    </location>
</feature>
<evidence type="ECO:0000313" key="3">
    <source>
        <dbReference type="Proteomes" id="UP000521943"/>
    </source>
</evidence>
<reference evidence="2 3" key="1">
    <citation type="submission" date="2020-07" db="EMBL/GenBank/DDBJ databases">
        <title>Comparative genomics of pyrophilous fungi reveals a link between fire events and developmental genes.</title>
        <authorList>
            <consortium name="DOE Joint Genome Institute"/>
            <person name="Steindorff A.S."/>
            <person name="Carver A."/>
            <person name="Calhoun S."/>
            <person name="Stillman K."/>
            <person name="Liu H."/>
            <person name="Lipzen A."/>
            <person name="Pangilinan J."/>
            <person name="Labutti K."/>
            <person name="Bruns T.D."/>
            <person name="Grigoriev I.V."/>
        </authorList>
    </citation>
    <scope>NUCLEOTIDE SEQUENCE [LARGE SCALE GENOMIC DNA]</scope>
    <source>
        <strain evidence="2 3">CBS 144469</strain>
    </source>
</reference>
<protein>
    <submittedName>
        <fullName evidence="2">Uncharacterized protein</fullName>
    </submittedName>
</protein>
<organism evidence="2 3">
    <name type="scientific">Ephemerocybe angulata</name>
    <dbReference type="NCBI Taxonomy" id="980116"/>
    <lineage>
        <taxon>Eukaryota</taxon>
        <taxon>Fungi</taxon>
        <taxon>Dikarya</taxon>
        <taxon>Basidiomycota</taxon>
        <taxon>Agaricomycotina</taxon>
        <taxon>Agaricomycetes</taxon>
        <taxon>Agaricomycetidae</taxon>
        <taxon>Agaricales</taxon>
        <taxon>Agaricineae</taxon>
        <taxon>Psathyrellaceae</taxon>
        <taxon>Ephemerocybe</taxon>
    </lineage>
</organism>
<comment type="caution">
    <text evidence="2">The sequence shown here is derived from an EMBL/GenBank/DDBJ whole genome shotgun (WGS) entry which is preliminary data.</text>
</comment>
<feature type="compositionally biased region" description="Basic and acidic residues" evidence="1">
    <location>
        <begin position="319"/>
        <end position="341"/>
    </location>
</feature>
<evidence type="ECO:0000313" key="2">
    <source>
        <dbReference type="EMBL" id="KAF6752616.1"/>
    </source>
</evidence>
<feature type="region of interest" description="Disordered" evidence="1">
    <location>
        <begin position="319"/>
        <end position="352"/>
    </location>
</feature>
<feature type="region of interest" description="Disordered" evidence="1">
    <location>
        <begin position="257"/>
        <end position="289"/>
    </location>
</feature>
<feature type="compositionally biased region" description="Low complexity" evidence="1">
    <location>
        <begin position="184"/>
        <end position="200"/>
    </location>
</feature>
<name>A0A8H6M573_9AGAR</name>
<proteinExistence type="predicted"/>
<sequence length="352" mass="37585">MHSPLPQYPGTIPRPGIPVIPPKSPKRFSVLLQQQHNASVSSSPIQPQLHPPHTHVTSGDAKPKRPQPPSLHHVIEHINNTPPSTPNARSLTHPNDINNNTDAELHSFLSLDSALTPKTATEILYSLYSPPIELPPLRMERLTFTPAMGEGQSPSSASSYTLTPTLTNATLGSANGSGSGSTSGRGASRSPADSSSGSKYSEGKGNGSSSSSRLTFSSAIDSPDGSPTPTQTPRGRLSITGLTVSPTSTDVLSLADSLTVEPSRSNPAGVVEKSKSTPGKSPSSVTIQKQARQDLEEAAVFLDEVDQWLAYISRRMRQLERRHVRKAEASPIKERRREPRGQRTQGKPATSS</sequence>
<dbReference type="AlphaFoldDB" id="A0A8H6M573"/>
<dbReference type="EMBL" id="JACGCI010000043">
    <property type="protein sequence ID" value="KAF6752616.1"/>
    <property type="molecule type" value="Genomic_DNA"/>
</dbReference>
<evidence type="ECO:0000256" key="1">
    <source>
        <dbReference type="SAM" id="MobiDB-lite"/>
    </source>
</evidence>
<dbReference type="Proteomes" id="UP000521943">
    <property type="component" value="Unassembled WGS sequence"/>
</dbReference>